<name>A0A4U9ICE0_9ENTR</name>
<dbReference type="AlphaFoldDB" id="A0A4U9ICE0"/>
<reference evidence="1 2" key="1">
    <citation type="submission" date="2019-05" db="EMBL/GenBank/DDBJ databases">
        <authorList>
            <consortium name="Pathogen Informatics"/>
        </authorList>
    </citation>
    <scope>NUCLEOTIDE SEQUENCE [LARGE SCALE GENOMIC DNA]</scope>
    <source>
        <strain evidence="1 2">NCTC13032</strain>
    </source>
</reference>
<gene>
    <name evidence="1" type="ORF">NCTC13032_05621</name>
</gene>
<dbReference type="EMBL" id="LR590464">
    <property type="protein sequence ID" value="VTP75412.1"/>
    <property type="molecule type" value="Genomic_DNA"/>
</dbReference>
<evidence type="ECO:0000313" key="1">
    <source>
        <dbReference type="EMBL" id="VTP75412.1"/>
    </source>
</evidence>
<proteinExistence type="predicted"/>
<sequence length="56" mass="5835">MLNFPGGVSDAGAQHRHVVSAENGHGTARLGGAVDLAAAVKHGEAARRTRRYGIDR</sequence>
<evidence type="ECO:0000313" key="2">
    <source>
        <dbReference type="Proteomes" id="UP000310719"/>
    </source>
</evidence>
<organism evidence="1 2">
    <name type="scientific">Leclercia adecarboxylata</name>
    <dbReference type="NCBI Taxonomy" id="83655"/>
    <lineage>
        <taxon>Bacteria</taxon>
        <taxon>Pseudomonadati</taxon>
        <taxon>Pseudomonadota</taxon>
        <taxon>Gammaproteobacteria</taxon>
        <taxon>Enterobacterales</taxon>
        <taxon>Enterobacteriaceae</taxon>
        <taxon>Leclercia</taxon>
    </lineage>
</organism>
<dbReference type="Proteomes" id="UP000310719">
    <property type="component" value="Chromosome"/>
</dbReference>
<accession>A0A4U9ICE0</accession>
<protein>
    <submittedName>
        <fullName evidence="1">Uncharacterized protein</fullName>
    </submittedName>
</protein>